<name>A0A6A4J099_APOLU</name>
<dbReference type="GO" id="GO:0005743">
    <property type="term" value="C:mitochondrial inner membrane"/>
    <property type="evidence" value="ECO:0007669"/>
    <property type="project" value="UniProtKB-SubCell"/>
</dbReference>
<keyword evidence="5" id="KW-0496">Mitochondrion</keyword>
<dbReference type="Proteomes" id="UP000466442">
    <property type="component" value="Linkage Group LG12"/>
</dbReference>
<evidence type="ECO:0000256" key="6">
    <source>
        <dbReference type="ARBA" id="ARBA00023136"/>
    </source>
</evidence>
<reference evidence="7" key="1">
    <citation type="journal article" date="2021" name="Mol. Ecol. Resour.">
        <title>Apolygus lucorum genome provides insights into omnivorousness and mesophyll feeding.</title>
        <authorList>
            <person name="Liu Y."/>
            <person name="Liu H."/>
            <person name="Wang H."/>
            <person name="Huang T."/>
            <person name="Liu B."/>
            <person name="Yang B."/>
            <person name="Yin L."/>
            <person name="Li B."/>
            <person name="Zhang Y."/>
            <person name="Zhang S."/>
            <person name="Jiang F."/>
            <person name="Zhang X."/>
            <person name="Ren Y."/>
            <person name="Wang B."/>
            <person name="Wang S."/>
            <person name="Lu Y."/>
            <person name="Wu K."/>
            <person name="Fan W."/>
            <person name="Wang G."/>
        </authorList>
    </citation>
    <scope>NUCLEOTIDE SEQUENCE</scope>
    <source>
        <strain evidence="7">12Hb</strain>
    </source>
</reference>
<dbReference type="PANTHER" id="PTHR14009:SF13">
    <property type="entry name" value="LETM1 DOMAIN-CONTAINING PROTEIN 1"/>
    <property type="match status" value="1"/>
</dbReference>
<dbReference type="GO" id="GO:0043022">
    <property type="term" value="F:ribosome binding"/>
    <property type="evidence" value="ECO:0007669"/>
    <property type="project" value="InterPro"/>
</dbReference>
<sequence length="345" mass="40520">MLPITRSSILLCRRVVNHTSFVRHAQLPQVDPRGPLTPLKKYVFSSYLEFLKNYDVKLEAKFPAAIRIYRIFKEGFQDFYGDLKGLIIIRKKLRRNFHELGCLTRKELELNMLMPGDMYRVAPVLLISALPFANYVVFPLAYLLPRQLLCRHFWTLQQKIQYNVLDQKRRLGYYKPVFRALQSKLSSLKGHQTHNLWRQCIAQLGSGLHPGSIKIANVQHLFGNDQVYDLRNLPSSHIRVLLKMHDMHSGWRRRKRLMERAKMIYNMDLAIIREGGVEAMSQEDIRTACFIRGLNPTNMNADETVRWLREWIKLSTGLKDESWSFILHLPILTAYNHPSNWVLIH</sequence>
<dbReference type="PROSITE" id="PS51758">
    <property type="entry name" value="LETM1_RBD"/>
    <property type="match status" value="1"/>
</dbReference>
<protein>
    <submittedName>
        <fullName evidence="7">Uncharacterized protein</fullName>
    </submittedName>
</protein>
<dbReference type="EMBL" id="WIXP02000012">
    <property type="protein sequence ID" value="KAF6202149.1"/>
    <property type="molecule type" value="Genomic_DNA"/>
</dbReference>
<comment type="caution">
    <text evidence="7">The sequence shown here is derived from an EMBL/GenBank/DDBJ whole genome shotgun (WGS) entry which is preliminary data.</text>
</comment>
<evidence type="ECO:0000313" key="8">
    <source>
        <dbReference type="Proteomes" id="UP000466442"/>
    </source>
</evidence>
<keyword evidence="3" id="KW-0999">Mitochondrion inner membrane</keyword>
<keyword evidence="4" id="KW-1133">Transmembrane helix</keyword>
<dbReference type="AlphaFoldDB" id="A0A6A4J099"/>
<dbReference type="InterPro" id="IPR033122">
    <property type="entry name" value="LETM1-like_RBD"/>
</dbReference>
<keyword evidence="2" id="KW-0812">Transmembrane</keyword>
<evidence type="ECO:0000256" key="4">
    <source>
        <dbReference type="ARBA" id="ARBA00022989"/>
    </source>
</evidence>
<evidence type="ECO:0000256" key="1">
    <source>
        <dbReference type="ARBA" id="ARBA00004434"/>
    </source>
</evidence>
<organism evidence="7 8">
    <name type="scientific">Apolygus lucorum</name>
    <name type="common">Small green plant bug</name>
    <name type="synonym">Lygocoris lucorum</name>
    <dbReference type="NCBI Taxonomy" id="248454"/>
    <lineage>
        <taxon>Eukaryota</taxon>
        <taxon>Metazoa</taxon>
        <taxon>Ecdysozoa</taxon>
        <taxon>Arthropoda</taxon>
        <taxon>Hexapoda</taxon>
        <taxon>Insecta</taxon>
        <taxon>Pterygota</taxon>
        <taxon>Neoptera</taxon>
        <taxon>Paraneoptera</taxon>
        <taxon>Hemiptera</taxon>
        <taxon>Heteroptera</taxon>
        <taxon>Panheteroptera</taxon>
        <taxon>Cimicomorpha</taxon>
        <taxon>Miridae</taxon>
        <taxon>Mirini</taxon>
        <taxon>Apolygus</taxon>
    </lineage>
</organism>
<gene>
    <name evidence="7" type="ORF">GE061_004547</name>
</gene>
<dbReference type="InterPro" id="IPR044202">
    <property type="entry name" value="LETM1/MDM38-like"/>
</dbReference>
<evidence type="ECO:0000256" key="3">
    <source>
        <dbReference type="ARBA" id="ARBA00022792"/>
    </source>
</evidence>
<dbReference type="PANTHER" id="PTHR14009">
    <property type="entry name" value="LEUCINE ZIPPER-EF-HAND CONTAINING TRANSMEMBRANE PROTEIN"/>
    <property type="match status" value="1"/>
</dbReference>
<evidence type="ECO:0000313" key="7">
    <source>
        <dbReference type="EMBL" id="KAF6202149.1"/>
    </source>
</evidence>
<dbReference type="Pfam" id="PF07766">
    <property type="entry name" value="LETM1_RBD"/>
    <property type="match status" value="1"/>
</dbReference>
<dbReference type="GO" id="GO:0030003">
    <property type="term" value="P:intracellular monoatomic cation homeostasis"/>
    <property type="evidence" value="ECO:0007669"/>
    <property type="project" value="TreeGrafter"/>
</dbReference>
<evidence type="ECO:0000256" key="2">
    <source>
        <dbReference type="ARBA" id="ARBA00022692"/>
    </source>
</evidence>
<accession>A0A6A4J099</accession>
<proteinExistence type="predicted"/>
<keyword evidence="8" id="KW-1185">Reference proteome</keyword>
<keyword evidence="6" id="KW-0472">Membrane</keyword>
<comment type="subcellular location">
    <subcellularLocation>
        <location evidence="1">Mitochondrion inner membrane</location>
        <topology evidence="1">Single-pass membrane protein</topology>
    </subcellularLocation>
</comment>
<evidence type="ECO:0000256" key="5">
    <source>
        <dbReference type="ARBA" id="ARBA00023128"/>
    </source>
</evidence>
<dbReference type="OrthoDB" id="73691at2759"/>